<dbReference type="AlphaFoldDB" id="A0AAD3QX83"/>
<evidence type="ECO:0000313" key="1">
    <source>
        <dbReference type="EMBL" id="GLD49349.1"/>
    </source>
</evidence>
<sequence length="121" mass="13504">MTTSCRSNESDLHGNYTDHSFNRIIRPVITCMYCGFAPWGALEKCPRHLVILATLGMGAVTNIYISTSDGWRALRHWACVRRHPAGGGPQPFGPVLLCRVVMTTLTPEQFTSIFLSDGRRH</sequence>
<dbReference type="Proteomes" id="UP001279410">
    <property type="component" value="Unassembled WGS sequence"/>
</dbReference>
<evidence type="ECO:0000313" key="2">
    <source>
        <dbReference type="Proteomes" id="UP001279410"/>
    </source>
</evidence>
<accession>A0AAD3QX83</accession>
<organism evidence="1 2">
    <name type="scientific">Lates japonicus</name>
    <name type="common">Japanese lates</name>
    <dbReference type="NCBI Taxonomy" id="270547"/>
    <lineage>
        <taxon>Eukaryota</taxon>
        <taxon>Metazoa</taxon>
        <taxon>Chordata</taxon>
        <taxon>Craniata</taxon>
        <taxon>Vertebrata</taxon>
        <taxon>Euteleostomi</taxon>
        <taxon>Actinopterygii</taxon>
        <taxon>Neopterygii</taxon>
        <taxon>Teleostei</taxon>
        <taxon>Neoteleostei</taxon>
        <taxon>Acanthomorphata</taxon>
        <taxon>Carangaria</taxon>
        <taxon>Carangaria incertae sedis</taxon>
        <taxon>Centropomidae</taxon>
        <taxon>Lates</taxon>
    </lineage>
</organism>
<proteinExistence type="predicted"/>
<keyword evidence="1" id="KW-0675">Receptor</keyword>
<reference evidence="1" key="1">
    <citation type="submission" date="2022-08" db="EMBL/GenBank/DDBJ databases">
        <title>Genome sequencing of akame (Lates japonicus).</title>
        <authorList>
            <person name="Hashiguchi Y."/>
            <person name="Takahashi H."/>
        </authorList>
    </citation>
    <scope>NUCLEOTIDE SEQUENCE</scope>
    <source>
        <strain evidence="1">Kochi</strain>
    </source>
</reference>
<gene>
    <name evidence="1" type="ORF">AKAME5_000315700</name>
</gene>
<protein>
    <submittedName>
        <fullName evidence="1">Somatostatin receptor type 2-like protein</fullName>
    </submittedName>
</protein>
<comment type="caution">
    <text evidence="1">The sequence shown here is derived from an EMBL/GenBank/DDBJ whole genome shotgun (WGS) entry which is preliminary data.</text>
</comment>
<dbReference type="EMBL" id="BRZM01000007">
    <property type="protein sequence ID" value="GLD49349.1"/>
    <property type="molecule type" value="Genomic_DNA"/>
</dbReference>
<keyword evidence="2" id="KW-1185">Reference proteome</keyword>
<name>A0AAD3QX83_LATJO</name>